<keyword evidence="7 9" id="KW-1015">Disulfide bond</keyword>
<accession>A0A7R9LTK0</accession>
<feature type="transmembrane region" description="Helical" evidence="11">
    <location>
        <begin position="350"/>
        <end position="369"/>
    </location>
</feature>
<reference evidence="14" key="1">
    <citation type="submission" date="2020-11" db="EMBL/GenBank/DDBJ databases">
        <authorList>
            <person name="Tran Van P."/>
        </authorList>
    </citation>
    <scope>NUCLEOTIDE SEQUENCE</scope>
</reference>
<dbReference type="InterPro" id="IPR017981">
    <property type="entry name" value="GPCR_2-like_7TM"/>
</dbReference>
<feature type="region of interest" description="Disordered" evidence="10">
    <location>
        <begin position="678"/>
        <end position="711"/>
    </location>
</feature>
<dbReference type="OrthoDB" id="10064659at2759"/>
<evidence type="ECO:0000256" key="3">
    <source>
        <dbReference type="ARBA" id="ARBA00022473"/>
    </source>
</evidence>
<dbReference type="PROSITE" id="PS50261">
    <property type="entry name" value="G_PROTEIN_RECEP_F2_4"/>
    <property type="match status" value="1"/>
</dbReference>
<dbReference type="Gene3D" id="1.10.2000.10">
    <property type="entry name" value="Frizzled cysteine-rich domain"/>
    <property type="match status" value="1"/>
</dbReference>
<evidence type="ECO:0000259" key="12">
    <source>
        <dbReference type="PROSITE" id="PS50038"/>
    </source>
</evidence>
<dbReference type="AlphaFoldDB" id="A0A7R9LTK0"/>
<dbReference type="GO" id="GO:0005929">
    <property type="term" value="C:cilium"/>
    <property type="evidence" value="ECO:0007669"/>
    <property type="project" value="TreeGrafter"/>
</dbReference>
<keyword evidence="15" id="KW-1185">Reference proteome</keyword>
<evidence type="ECO:0000256" key="2">
    <source>
        <dbReference type="ARBA" id="ARBA00008077"/>
    </source>
</evidence>
<dbReference type="PROSITE" id="PS50038">
    <property type="entry name" value="FZ"/>
    <property type="match status" value="1"/>
</dbReference>
<dbReference type="GO" id="GO:0005886">
    <property type="term" value="C:plasma membrane"/>
    <property type="evidence" value="ECO:0007669"/>
    <property type="project" value="TreeGrafter"/>
</dbReference>
<evidence type="ECO:0000313" key="14">
    <source>
        <dbReference type="EMBL" id="CAD7647640.1"/>
    </source>
</evidence>
<dbReference type="EMBL" id="OC917650">
    <property type="protein sequence ID" value="CAD7647640.1"/>
    <property type="molecule type" value="Genomic_DNA"/>
</dbReference>
<dbReference type="Pfam" id="PF01534">
    <property type="entry name" value="Frizzled"/>
    <property type="match status" value="1"/>
</dbReference>
<name>A0A7R9LTK0_9ACAR</name>
<keyword evidence="4 11" id="KW-0812">Transmembrane</keyword>
<keyword evidence="6 11" id="KW-0472">Membrane</keyword>
<keyword evidence="3" id="KW-0217">Developmental protein</keyword>
<dbReference type="Gene3D" id="1.20.1070.10">
    <property type="entry name" value="Rhodopsin 7-helix transmembrane proteins"/>
    <property type="match status" value="1"/>
</dbReference>
<dbReference type="EMBL" id="CAJPVJ010002825">
    <property type="protein sequence ID" value="CAG2166838.1"/>
    <property type="molecule type" value="Genomic_DNA"/>
</dbReference>
<feature type="transmembrane region" description="Helical" evidence="11">
    <location>
        <begin position="482"/>
        <end position="505"/>
    </location>
</feature>
<evidence type="ECO:0000256" key="11">
    <source>
        <dbReference type="SAM" id="Phobius"/>
    </source>
</evidence>
<protein>
    <recommendedName>
        <fullName evidence="16">Smoothened</fullName>
    </recommendedName>
</protein>
<feature type="transmembrane region" description="Helical" evidence="11">
    <location>
        <begin position="264"/>
        <end position="282"/>
    </location>
</feature>
<evidence type="ECO:0000313" key="15">
    <source>
        <dbReference type="Proteomes" id="UP000728032"/>
    </source>
</evidence>
<comment type="caution">
    <text evidence="9">Lacks conserved residue(s) required for the propagation of feature annotation.</text>
</comment>
<dbReference type="InterPro" id="IPR000539">
    <property type="entry name" value="Frizzled/Smoothened_7TM"/>
</dbReference>
<comment type="similarity">
    <text evidence="2">Belongs to the G-protein coupled receptor Fz/Smo family.</text>
</comment>
<feature type="domain" description="FZ" evidence="12">
    <location>
        <begin position="73"/>
        <end position="203"/>
    </location>
</feature>
<dbReference type="GO" id="GO:0007224">
    <property type="term" value="P:smoothened signaling pathway"/>
    <property type="evidence" value="ECO:0007669"/>
    <property type="project" value="TreeGrafter"/>
</dbReference>
<dbReference type="PANTHER" id="PTHR11309">
    <property type="entry name" value="FRIZZLED"/>
    <property type="match status" value="1"/>
</dbReference>
<feature type="transmembrane region" description="Helical" evidence="11">
    <location>
        <begin position="430"/>
        <end position="451"/>
    </location>
</feature>
<keyword evidence="8" id="KW-0675">Receptor</keyword>
<feature type="domain" description="G-protein coupled receptors family 2 profile 2" evidence="13">
    <location>
        <begin position="258"/>
        <end position="526"/>
    </location>
</feature>
<dbReference type="SUPFAM" id="SSF63501">
    <property type="entry name" value="Frizzled cysteine-rich domain"/>
    <property type="match status" value="1"/>
</dbReference>
<feature type="non-terminal residue" evidence="14">
    <location>
        <position position="1037"/>
    </location>
</feature>
<keyword evidence="5 11" id="KW-1133">Transmembrane helix</keyword>
<gene>
    <name evidence="14" type="ORF">ONB1V03_LOCUS6353</name>
</gene>
<evidence type="ECO:0008006" key="16">
    <source>
        <dbReference type="Google" id="ProtNLM"/>
    </source>
</evidence>
<dbReference type="GO" id="GO:0005113">
    <property type="term" value="F:patched binding"/>
    <property type="evidence" value="ECO:0007669"/>
    <property type="project" value="TreeGrafter"/>
</dbReference>
<dbReference type="SMART" id="SM01330">
    <property type="entry name" value="Frizzled"/>
    <property type="match status" value="1"/>
</dbReference>
<dbReference type="GO" id="GO:0071679">
    <property type="term" value="P:commissural neuron axon guidance"/>
    <property type="evidence" value="ECO:0007669"/>
    <property type="project" value="TreeGrafter"/>
</dbReference>
<dbReference type="GO" id="GO:0007417">
    <property type="term" value="P:central nervous system development"/>
    <property type="evidence" value="ECO:0007669"/>
    <property type="project" value="TreeGrafter"/>
</dbReference>
<dbReference type="InterPro" id="IPR015526">
    <property type="entry name" value="Frizzled/SFRP"/>
</dbReference>
<evidence type="ECO:0000256" key="6">
    <source>
        <dbReference type="ARBA" id="ARBA00023136"/>
    </source>
</evidence>
<organism evidence="14">
    <name type="scientific">Oppiella nova</name>
    <dbReference type="NCBI Taxonomy" id="334625"/>
    <lineage>
        <taxon>Eukaryota</taxon>
        <taxon>Metazoa</taxon>
        <taxon>Ecdysozoa</taxon>
        <taxon>Arthropoda</taxon>
        <taxon>Chelicerata</taxon>
        <taxon>Arachnida</taxon>
        <taxon>Acari</taxon>
        <taxon>Acariformes</taxon>
        <taxon>Sarcoptiformes</taxon>
        <taxon>Oribatida</taxon>
        <taxon>Brachypylina</taxon>
        <taxon>Oppioidea</taxon>
        <taxon>Oppiidae</taxon>
        <taxon>Oppiella</taxon>
    </lineage>
</organism>
<feature type="transmembrane region" description="Helical" evidence="11">
    <location>
        <begin position="294"/>
        <end position="311"/>
    </location>
</feature>
<proteinExistence type="inferred from homology"/>
<feature type="transmembrane region" description="Helical" evidence="11">
    <location>
        <begin position="390"/>
        <end position="410"/>
    </location>
</feature>
<dbReference type="Proteomes" id="UP000728032">
    <property type="component" value="Unassembled WGS sequence"/>
</dbReference>
<dbReference type="PANTHER" id="PTHR11309:SF35">
    <property type="entry name" value="PROTEIN SMOOTHENED"/>
    <property type="match status" value="1"/>
</dbReference>
<evidence type="ECO:0000256" key="1">
    <source>
        <dbReference type="ARBA" id="ARBA00004141"/>
    </source>
</evidence>
<evidence type="ECO:0000256" key="4">
    <source>
        <dbReference type="ARBA" id="ARBA00022692"/>
    </source>
</evidence>
<evidence type="ECO:0000256" key="10">
    <source>
        <dbReference type="SAM" id="MobiDB-lite"/>
    </source>
</evidence>
<feature type="disulfide bond" evidence="9">
    <location>
        <begin position="137"/>
        <end position="175"/>
    </location>
</feature>
<sequence length="1037" mass="115727">MLNQFINSKTDAKSGPNFSLKALTIGYILAITACLTASASTDRTGGQHQQHLYANGAALYPMSPAIASPDHCYRASRCRPLNTSQCLDVTLTYKHTASAFEGNGILGPDATIAWGDNAHDIHDYLSRWKGLRSVPQCWKALQSVLCAIFFPRCDDSTGRVSLPTHDMCRLTRQPCRLLEQHHHWPPWLRCDNDTLFPHKCKNDYTDLKFQTAPGVAPASKCSLPLVTTDDTNIWYPGIEGCALQCQNPVYSAEQHRRVGAFIKFGAWMSLICTGVAVLTFIIDWHSSNRYPAVIIFYLNLCFMIADTGWLAQSVLHSGHREIVCRPDNTSRYGEPGNSPDNLYCLSTFLLVYYFSMAALVWFVNLAYAWDLSFQANGASHRESVNAKVAYFHLTAWSVPLMLTISILFVGEVDGDSLRGICFVGVVKPTMRAVFVLAPTSVSLTIGCYYMFKSMLTLIKVKLITRSQTTENRNKSKKIEHMIIRIGLFVLFAMMAVIVTYVSHIYEFTHSSQWKTSLNDYIICTLNMTAALYPYDSSADTSGDMSAISIGADDSVHSCKLIDRPNLLYVYVQLVAVFGAGVCASSWVWTGNSLRGWRRFWRRRLRPDHTDPIRMKRAEMISKVFGRRHQLSQGCYSPSFHSMHSDPVAMNLNSAVSQDLSATWAAALPNFMYRRGAIAGTQDPQSHPNHYLPNFVGTRHSSNSDVSQQRSYDSYRRSLDSQYSLEQLEMVAMDRHQRRKTRKEREKMLKKSNPYHNHRRRGSDTSGSVISTALAVRAFQKAAKSECKSTSTRDLMQLEANAAATVLPQLIANPFMTPPMCSPSAFALPAPPHSTLSYMPPAVVPQRPKTKLTNSALTNFTFTHGMSDQSSQLTNPLLEKRRPDSCLPTGGGGGHRIHHNLSTANSALTVQQPLNTTPNGTVQTAPAVNYGLTYMNSGMPFMPNPQSLNYFTQPMNAFYGNLLVNNQTQQSFPNFMAPAFGPSPLPPPGLPYQYPPYPQYPPFPGQQCATIQDIQALMREREEHLALCRPLESASESE</sequence>
<comment type="subcellular location">
    <subcellularLocation>
        <location evidence="1">Membrane</location>
        <topology evidence="1">Multi-pass membrane protein</topology>
    </subcellularLocation>
</comment>
<dbReference type="SMART" id="SM00063">
    <property type="entry name" value="FRI"/>
    <property type="match status" value="1"/>
</dbReference>
<dbReference type="InterPro" id="IPR036790">
    <property type="entry name" value="Frizzled_dom_sf"/>
</dbReference>
<evidence type="ECO:0000256" key="7">
    <source>
        <dbReference type="ARBA" id="ARBA00023157"/>
    </source>
</evidence>
<dbReference type="PRINTS" id="PR00489">
    <property type="entry name" value="FRIZZLED"/>
</dbReference>
<evidence type="ECO:0000256" key="8">
    <source>
        <dbReference type="ARBA" id="ARBA00023170"/>
    </source>
</evidence>
<dbReference type="InterPro" id="IPR020067">
    <property type="entry name" value="Frizzled_dom"/>
</dbReference>
<dbReference type="GO" id="GO:0007389">
    <property type="term" value="P:pattern specification process"/>
    <property type="evidence" value="ECO:0007669"/>
    <property type="project" value="TreeGrafter"/>
</dbReference>
<evidence type="ECO:0000256" key="9">
    <source>
        <dbReference type="PROSITE-ProRule" id="PRU00090"/>
    </source>
</evidence>
<feature type="transmembrane region" description="Helical" evidence="11">
    <location>
        <begin position="567"/>
        <end position="588"/>
    </location>
</feature>
<dbReference type="GO" id="GO:0004888">
    <property type="term" value="F:transmembrane signaling receptor activity"/>
    <property type="evidence" value="ECO:0007669"/>
    <property type="project" value="InterPro"/>
</dbReference>
<dbReference type="GO" id="GO:0030425">
    <property type="term" value="C:dendrite"/>
    <property type="evidence" value="ECO:0007669"/>
    <property type="project" value="TreeGrafter"/>
</dbReference>
<dbReference type="Pfam" id="PF01392">
    <property type="entry name" value="Fz"/>
    <property type="match status" value="1"/>
</dbReference>
<evidence type="ECO:0000256" key="5">
    <source>
        <dbReference type="ARBA" id="ARBA00022989"/>
    </source>
</evidence>
<evidence type="ECO:0000259" key="13">
    <source>
        <dbReference type="PROSITE" id="PS50261"/>
    </source>
</evidence>